<evidence type="ECO:0000313" key="5">
    <source>
        <dbReference type="Proteomes" id="UP000036780"/>
    </source>
</evidence>
<dbReference type="RefSeq" id="WP_050352144.1">
    <property type="nucleotide sequence ID" value="NZ_CP073011.1"/>
</dbReference>
<dbReference type="ESTHER" id="virpa-a0a0l0qm15">
    <property type="family name" value="BlEst2-lipase-like"/>
</dbReference>
<feature type="signal peptide" evidence="2">
    <location>
        <begin position="1"/>
        <end position="24"/>
    </location>
</feature>
<name>A0A0L0QM15_VIRPA</name>
<dbReference type="PATRIC" id="fig|1473.5.peg.1450"/>
<reference evidence="5" key="1">
    <citation type="submission" date="2015-07" db="EMBL/GenBank/DDBJ databases">
        <title>Fjat-10053 dsm26.</title>
        <authorList>
            <person name="Liu B."/>
            <person name="Wang J."/>
            <person name="Zhu Y."/>
            <person name="Liu G."/>
            <person name="Chen Q."/>
            <person name="Chen Z."/>
            <person name="Lan J."/>
            <person name="Che J."/>
            <person name="Ge C."/>
            <person name="Shi H."/>
            <person name="Pan Z."/>
            <person name="Liu X."/>
        </authorList>
    </citation>
    <scope>NUCLEOTIDE SEQUENCE [LARGE SCALE GENOMIC DNA]</scope>
    <source>
        <strain evidence="5">DSM 26</strain>
    </source>
</reference>
<feature type="chain" id="PRO_5005546405" description="Hemicentin/VWA7 galactose-binding domain-containing protein" evidence="2">
    <location>
        <begin position="25"/>
        <end position="526"/>
    </location>
</feature>
<dbReference type="Proteomes" id="UP000036780">
    <property type="component" value="Unassembled WGS sequence"/>
</dbReference>
<evidence type="ECO:0000313" key="4">
    <source>
        <dbReference type="EMBL" id="KNE19596.1"/>
    </source>
</evidence>
<dbReference type="SUPFAM" id="SSF53474">
    <property type="entry name" value="alpha/beta-Hydrolases"/>
    <property type="match status" value="1"/>
</dbReference>
<feature type="region of interest" description="Disordered" evidence="1">
    <location>
        <begin position="27"/>
        <end position="57"/>
    </location>
</feature>
<keyword evidence="2" id="KW-0732">Signal</keyword>
<dbReference type="EMBL" id="LGTO01000007">
    <property type="protein sequence ID" value="KNE19596.1"/>
    <property type="molecule type" value="Genomic_DNA"/>
</dbReference>
<dbReference type="AlphaFoldDB" id="A0A0L0QM15"/>
<proteinExistence type="predicted"/>
<organism evidence="4 5">
    <name type="scientific">Virgibacillus pantothenticus</name>
    <dbReference type="NCBI Taxonomy" id="1473"/>
    <lineage>
        <taxon>Bacteria</taxon>
        <taxon>Bacillati</taxon>
        <taxon>Bacillota</taxon>
        <taxon>Bacilli</taxon>
        <taxon>Bacillales</taxon>
        <taxon>Bacillaceae</taxon>
        <taxon>Virgibacillus</taxon>
    </lineage>
</organism>
<gene>
    <name evidence="4" type="ORF">AFK71_14115</name>
</gene>
<dbReference type="OrthoDB" id="9765872at2"/>
<evidence type="ECO:0000256" key="1">
    <source>
        <dbReference type="SAM" id="MobiDB-lite"/>
    </source>
</evidence>
<evidence type="ECO:0000259" key="3">
    <source>
        <dbReference type="Pfam" id="PF23560"/>
    </source>
</evidence>
<dbReference type="Gene3D" id="3.40.50.1820">
    <property type="entry name" value="alpha/beta hydrolase"/>
    <property type="match status" value="1"/>
</dbReference>
<protein>
    <recommendedName>
        <fullName evidence="3">Hemicentin/VWA7 galactose-binding domain-containing protein</fullName>
    </recommendedName>
</protein>
<dbReference type="Pfam" id="PF23560">
    <property type="entry name" value="GBD_Hemicentin"/>
    <property type="match status" value="1"/>
</dbReference>
<sequence length="526" mass="57792">MAKRLFISLLIGLLLLTTPSYVMAQSQNLPNPKKVGEGTEQSVLGKGDNGNNETPGEWFVGESPSNPLPNAPVLLFVPGLNNVAQIFWEEDGLYEAAYESGYETAFIQLYDAGGASADMWDNGKLLAEKIEEISAHFQGKPITIIAYSKGGVDTQAAVAYYGAWQYVDRTLTLSSPHHGSELADLANSNWAGWLAELLGLRGEGTAAVETGYMEYFRSLTDEKPYAYVNDFYTFGGTDWGSMFSSTWFGGMYLSNYGDNDGVVTAVSTRLPKGEEVAIGNWNHTSIRSNVLFPVLEDYIFTESQPNKRYSFNTALEGKSATAEQYVYGSRLEKNKHEKHAFPIEETVDKVNIQLYTASPLGEVQLVDPNGKSYPVTQVAKQNGGFFAGATGYSIQVNHPVSGEWSLKMLSDQKNAYLLQGQFDKATKHQILLEAPLNRGVTNELPWKTNDAQVKDESIETVYTIVESGEQIPVMTGTIKGGSFNLSKELSSLKKNQAYNITIDIKGETISGSPFKRTVVDSVYLSE</sequence>
<accession>A0A0L0QM15</accession>
<comment type="caution">
    <text evidence="4">The sequence shown here is derived from an EMBL/GenBank/DDBJ whole genome shotgun (WGS) entry which is preliminary data.</text>
</comment>
<dbReference type="InterPro" id="IPR029058">
    <property type="entry name" value="AB_hydrolase_fold"/>
</dbReference>
<keyword evidence="5" id="KW-1185">Reference proteome</keyword>
<feature type="domain" description="Hemicentin/VWA7 galactose-binding" evidence="3">
    <location>
        <begin position="333"/>
        <end position="420"/>
    </location>
</feature>
<evidence type="ECO:0000256" key="2">
    <source>
        <dbReference type="SAM" id="SignalP"/>
    </source>
</evidence>
<dbReference type="InterPro" id="IPR056475">
    <property type="entry name" value="GBD_Hemicentin/VWA7"/>
</dbReference>
<dbReference type="GeneID" id="66871372"/>